<dbReference type="Gene3D" id="6.10.250.690">
    <property type="match status" value="1"/>
</dbReference>
<dbReference type="InterPro" id="IPR039420">
    <property type="entry name" value="WalR-like"/>
</dbReference>
<dbReference type="InterPro" id="IPR016032">
    <property type="entry name" value="Sig_transdc_resp-reg_C-effctor"/>
</dbReference>
<feature type="DNA-binding region" description="OmpR/PhoB-type" evidence="7">
    <location>
        <begin position="135"/>
        <end position="235"/>
    </location>
</feature>
<comment type="caution">
    <text evidence="10">The sequence shown here is derived from an EMBL/GenBank/DDBJ whole genome shotgun (WGS) entry which is preliminary data.</text>
</comment>
<evidence type="ECO:0000259" key="8">
    <source>
        <dbReference type="PROSITE" id="PS50110"/>
    </source>
</evidence>
<dbReference type="SUPFAM" id="SSF52172">
    <property type="entry name" value="CheY-like"/>
    <property type="match status" value="1"/>
</dbReference>
<evidence type="ECO:0000259" key="9">
    <source>
        <dbReference type="PROSITE" id="PS51755"/>
    </source>
</evidence>
<dbReference type="PANTHER" id="PTHR48111:SF4">
    <property type="entry name" value="DNA-BINDING DUAL TRANSCRIPTIONAL REGULATOR OMPR"/>
    <property type="match status" value="1"/>
</dbReference>
<evidence type="ECO:0000313" key="10">
    <source>
        <dbReference type="EMBL" id="MFC3303306.1"/>
    </source>
</evidence>
<reference evidence="11" key="1">
    <citation type="journal article" date="2019" name="Int. J. Syst. Evol. Microbiol.">
        <title>The Global Catalogue of Microorganisms (GCM) 10K type strain sequencing project: providing services to taxonomists for standard genome sequencing and annotation.</title>
        <authorList>
            <consortium name="The Broad Institute Genomics Platform"/>
            <consortium name="The Broad Institute Genome Sequencing Center for Infectious Disease"/>
            <person name="Wu L."/>
            <person name="Ma J."/>
        </authorList>
    </citation>
    <scope>NUCLEOTIDE SEQUENCE [LARGE SCALE GENOMIC DNA]</scope>
    <source>
        <strain evidence="11">KCTC 22245</strain>
    </source>
</reference>
<sequence length="240" mass="26720">MQDVSSSAVKILLVDDEPSIREPLASFLRRECFTVDEAADASEARKLAASKRYDVALLDVMMPGEDGLSLARFLTASQDLPVIMLTARTEETDRIIGLELGADDYVTKPFSPRELTARIKAVLRRGARQAPESMPEAMLFDDLTMELTTQRLIGREGEEIPLTGGEFRLLQVLAERAGRVVSRDDLLELTQNRRADVFDRSVDNQVSRLRKKVERDSANPALIKTIRGGGYSLAAKVRTR</sequence>
<dbReference type="SMART" id="SM00862">
    <property type="entry name" value="Trans_reg_C"/>
    <property type="match status" value="1"/>
</dbReference>
<feature type="domain" description="Response regulatory" evidence="8">
    <location>
        <begin position="10"/>
        <end position="123"/>
    </location>
</feature>
<gene>
    <name evidence="10" type="ORF">ACFONP_11240</name>
</gene>
<dbReference type="PROSITE" id="PS51755">
    <property type="entry name" value="OMPR_PHOB"/>
    <property type="match status" value="1"/>
</dbReference>
<organism evidence="10 11">
    <name type="scientific">Parvularcula lutaonensis</name>
    <dbReference type="NCBI Taxonomy" id="491923"/>
    <lineage>
        <taxon>Bacteria</taxon>
        <taxon>Pseudomonadati</taxon>
        <taxon>Pseudomonadota</taxon>
        <taxon>Alphaproteobacteria</taxon>
        <taxon>Parvularculales</taxon>
        <taxon>Parvularculaceae</taxon>
        <taxon>Parvularcula</taxon>
    </lineage>
</organism>
<protein>
    <submittedName>
        <fullName evidence="10">Response regulator</fullName>
    </submittedName>
</protein>
<keyword evidence="3" id="KW-0805">Transcription regulation</keyword>
<evidence type="ECO:0000256" key="6">
    <source>
        <dbReference type="PROSITE-ProRule" id="PRU00169"/>
    </source>
</evidence>
<dbReference type="Gene3D" id="1.10.10.10">
    <property type="entry name" value="Winged helix-like DNA-binding domain superfamily/Winged helix DNA-binding domain"/>
    <property type="match status" value="1"/>
</dbReference>
<dbReference type="InterPro" id="IPR001867">
    <property type="entry name" value="OmpR/PhoB-type_DNA-bd"/>
</dbReference>
<dbReference type="CDD" id="cd00383">
    <property type="entry name" value="trans_reg_C"/>
    <property type="match status" value="1"/>
</dbReference>
<dbReference type="PROSITE" id="PS50110">
    <property type="entry name" value="RESPONSE_REGULATORY"/>
    <property type="match status" value="1"/>
</dbReference>
<dbReference type="Pfam" id="PF00486">
    <property type="entry name" value="Trans_reg_C"/>
    <property type="match status" value="1"/>
</dbReference>
<dbReference type="Pfam" id="PF00072">
    <property type="entry name" value="Response_reg"/>
    <property type="match status" value="1"/>
</dbReference>
<proteinExistence type="predicted"/>
<keyword evidence="1 6" id="KW-0597">Phosphoprotein</keyword>
<keyword evidence="11" id="KW-1185">Reference proteome</keyword>
<dbReference type="PANTHER" id="PTHR48111">
    <property type="entry name" value="REGULATOR OF RPOS"/>
    <property type="match status" value="1"/>
</dbReference>
<keyword evidence="2" id="KW-0902">Two-component regulatory system</keyword>
<dbReference type="InterPro" id="IPR011006">
    <property type="entry name" value="CheY-like_superfamily"/>
</dbReference>
<dbReference type="Gene3D" id="3.40.50.2300">
    <property type="match status" value="1"/>
</dbReference>
<evidence type="ECO:0000256" key="3">
    <source>
        <dbReference type="ARBA" id="ARBA00023015"/>
    </source>
</evidence>
<evidence type="ECO:0000256" key="2">
    <source>
        <dbReference type="ARBA" id="ARBA00023012"/>
    </source>
</evidence>
<dbReference type="InterPro" id="IPR036388">
    <property type="entry name" value="WH-like_DNA-bd_sf"/>
</dbReference>
<dbReference type="SUPFAM" id="SSF46894">
    <property type="entry name" value="C-terminal effector domain of the bipartite response regulators"/>
    <property type="match status" value="1"/>
</dbReference>
<accession>A0ABV7MGB7</accession>
<dbReference type="InterPro" id="IPR001789">
    <property type="entry name" value="Sig_transdc_resp-reg_receiver"/>
</dbReference>
<dbReference type="SMART" id="SM00448">
    <property type="entry name" value="REC"/>
    <property type="match status" value="1"/>
</dbReference>
<evidence type="ECO:0000256" key="7">
    <source>
        <dbReference type="PROSITE-ProRule" id="PRU01091"/>
    </source>
</evidence>
<feature type="modified residue" description="4-aspartylphosphate" evidence="6">
    <location>
        <position position="59"/>
    </location>
</feature>
<keyword evidence="5" id="KW-0804">Transcription</keyword>
<evidence type="ECO:0000256" key="5">
    <source>
        <dbReference type="ARBA" id="ARBA00023163"/>
    </source>
</evidence>
<dbReference type="RefSeq" id="WP_189575757.1">
    <property type="nucleotide sequence ID" value="NZ_BMXU01000002.1"/>
</dbReference>
<feature type="domain" description="OmpR/PhoB-type" evidence="9">
    <location>
        <begin position="135"/>
        <end position="235"/>
    </location>
</feature>
<dbReference type="Proteomes" id="UP001595607">
    <property type="component" value="Unassembled WGS sequence"/>
</dbReference>
<evidence type="ECO:0000256" key="4">
    <source>
        <dbReference type="ARBA" id="ARBA00023125"/>
    </source>
</evidence>
<keyword evidence="4 7" id="KW-0238">DNA-binding</keyword>
<dbReference type="EMBL" id="JBHRVA010000003">
    <property type="protein sequence ID" value="MFC3303306.1"/>
    <property type="molecule type" value="Genomic_DNA"/>
</dbReference>
<evidence type="ECO:0000256" key="1">
    <source>
        <dbReference type="ARBA" id="ARBA00022553"/>
    </source>
</evidence>
<evidence type="ECO:0000313" key="11">
    <source>
        <dbReference type="Proteomes" id="UP001595607"/>
    </source>
</evidence>
<name>A0ABV7MGB7_9PROT</name>